<evidence type="ECO:0000313" key="1">
    <source>
        <dbReference type="EMBL" id="CAL5229054.1"/>
    </source>
</evidence>
<sequence length="449" mass="49843">MPQLVSTFHDEHYFGEENLTAADRDRLTQRSISGLTWVAKRTCGATTSLSVTPALYEACTGSAAAKFMLAAFSNVAHMEKLSSLNLSVFPLRKPGTHLALEGFLDHLLEQAPKLEAARLCIRTRHLPASHISFQHMKHLIMTSRGFQSHLLVAEQLPVLETLLITGRYHTRLEVIDMSGCKRLRQQVLSDFVAEQLIWATGSGPCPLELELRHPFELFVEDCTTPSGVARLNRQASIAEQVTVNFNTGNYETVGFFLKAFESARVLALEWPVLYSPGGPNEDEFREDADKKHLLLRCMGVPPPMSNLETVIIRACSMRDLFLGRHQLPNLKELVIKASGRLELSFTTPTWTISRLNILHVFGRPFIPHGCDLSSLTEAFSALEERGLLLGMASAEQHGPNGRPASCLYLRPVGTQELSIDELWTTAEQLAQCRCGGCFDCLSRAGCIDT</sequence>
<keyword evidence="2" id="KW-1185">Reference proteome</keyword>
<evidence type="ECO:0000313" key="2">
    <source>
        <dbReference type="Proteomes" id="UP001497392"/>
    </source>
</evidence>
<gene>
    <name evidence="1" type="primary">g12303</name>
    <name evidence="1" type="ORF">VP750_LOCUS10960</name>
</gene>
<comment type="caution">
    <text evidence="1">The sequence shown here is derived from an EMBL/GenBank/DDBJ whole genome shotgun (WGS) entry which is preliminary data.</text>
</comment>
<protein>
    <submittedName>
        <fullName evidence="1">G12303 protein</fullName>
    </submittedName>
</protein>
<reference evidence="1 2" key="1">
    <citation type="submission" date="2024-06" db="EMBL/GenBank/DDBJ databases">
        <authorList>
            <person name="Kraege A."/>
            <person name="Thomma B."/>
        </authorList>
    </citation>
    <scope>NUCLEOTIDE SEQUENCE [LARGE SCALE GENOMIC DNA]</scope>
</reference>
<proteinExistence type="predicted"/>
<dbReference type="Proteomes" id="UP001497392">
    <property type="component" value="Unassembled WGS sequence"/>
</dbReference>
<organism evidence="1 2">
    <name type="scientific">Coccomyxa viridis</name>
    <dbReference type="NCBI Taxonomy" id="1274662"/>
    <lineage>
        <taxon>Eukaryota</taxon>
        <taxon>Viridiplantae</taxon>
        <taxon>Chlorophyta</taxon>
        <taxon>core chlorophytes</taxon>
        <taxon>Trebouxiophyceae</taxon>
        <taxon>Trebouxiophyceae incertae sedis</taxon>
        <taxon>Coccomyxaceae</taxon>
        <taxon>Coccomyxa</taxon>
    </lineage>
</organism>
<name>A0ABP1GA19_9CHLO</name>
<dbReference type="EMBL" id="CAXHTA020000019">
    <property type="protein sequence ID" value="CAL5229054.1"/>
    <property type="molecule type" value="Genomic_DNA"/>
</dbReference>
<accession>A0ABP1GA19</accession>